<organism evidence="1 2">
    <name type="scientific">Ditylenchus dipsaci</name>
    <dbReference type="NCBI Taxonomy" id="166011"/>
    <lineage>
        <taxon>Eukaryota</taxon>
        <taxon>Metazoa</taxon>
        <taxon>Ecdysozoa</taxon>
        <taxon>Nematoda</taxon>
        <taxon>Chromadorea</taxon>
        <taxon>Rhabditida</taxon>
        <taxon>Tylenchina</taxon>
        <taxon>Tylenchomorpha</taxon>
        <taxon>Sphaerularioidea</taxon>
        <taxon>Anguinidae</taxon>
        <taxon>Anguininae</taxon>
        <taxon>Ditylenchus</taxon>
    </lineage>
</organism>
<sequence>MDPTSSILTTLLQLTYSLSPVPVTISLNPGIFACPCVLLHFAGNRTVYKSSDRLFVPDFDQWCQIHSTFDSCLAGCNQTGLAMSPFHESFQPLDYICEEQNNFTDSDDYKCLQKYENDAIKNCLNDSEAMKNDADYLYGIRRADSDNATLIAFDKTCSSTSSAMICMSPIWDDKCGEDGEIILNNYFALTYYFVEQLKKALA</sequence>
<dbReference type="PANTHER" id="PTHR36944:SF2">
    <property type="entry name" value="CPG4 DOMAIN-CONTAINING PROTEIN"/>
    <property type="match status" value="1"/>
</dbReference>
<proteinExistence type="predicted"/>
<accession>A0A915CMK6</accession>
<name>A0A915CMK6_9BILA</name>
<protein>
    <submittedName>
        <fullName evidence="2">Uncharacterized protein</fullName>
    </submittedName>
</protein>
<evidence type="ECO:0000313" key="2">
    <source>
        <dbReference type="WBParaSite" id="jg10231"/>
    </source>
</evidence>
<dbReference type="Proteomes" id="UP000887574">
    <property type="component" value="Unplaced"/>
</dbReference>
<dbReference type="PANTHER" id="PTHR36944">
    <property type="entry name" value="PROTEIN CBG02791-RELATED"/>
    <property type="match status" value="1"/>
</dbReference>
<dbReference type="AlphaFoldDB" id="A0A915CMK6"/>
<dbReference type="WBParaSite" id="jg10231">
    <property type="protein sequence ID" value="jg10231"/>
    <property type="gene ID" value="jg10231"/>
</dbReference>
<reference evidence="2" key="1">
    <citation type="submission" date="2022-11" db="UniProtKB">
        <authorList>
            <consortium name="WormBaseParasite"/>
        </authorList>
    </citation>
    <scope>IDENTIFICATION</scope>
</reference>
<keyword evidence="1" id="KW-1185">Reference proteome</keyword>
<evidence type="ECO:0000313" key="1">
    <source>
        <dbReference type="Proteomes" id="UP000887574"/>
    </source>
</evidence>